<dbReference type="PANTHER" id="PTHR33653">
    <property type="entry name" value="RIBONUCLEASE VAPC2"/>
    <property type="match status" value="1"/>
</dbReference>
<keyword evidence="8" id="KW-0800">Toxin</keyword>
<reference evidence="10" key="1">
    <citation type="journal article" date="2019" name="Phytopathology">
        <title>A Novel Group of Rhizobium tumorigenes-Like Agrobacteria Associated with Crown Gall Disease of Rhododendron and Blueberry.</title>
        <authorList>
            <person name="Kuzmanovic N."/>
            <person name="Behrens P."/>
            <person name="Idczak E."/>
            <person name="Wagner S."/>
            <person name="Gotz M."/>
            <person name="Sproer C."/>
            <person name="Bunk B."/>
            <person name="Overmann J."/>
            <person name="Smalla K."/>
        </authorList>
    </citation>
    <scope>NUCLEOTIDE SEQUENCE</scope>
    <source>
        <strain evidence="10">Rho-6.2</strain>
    </source>
</reference>
<keyword evidence="4 8" id="KW-0479">Metal-binding</keyword>
<evidence type="ECO:0000256" key="1">
    <source>
        <dbReference type="ARBA" id="ARBA00001946"/>
    </source>
</evidence>
<dbReference type="InterPro" id="IPR002716">
    <property type="entry name" value="PIN_dom"/>
</dbReference>
<dbReference type="Pfam" id="PF01850">
    <property type="entry name" value="PIN"/>
    <property type="match status" value="1"/>
</dbReference>
<proteinExistence type="inferred from homology"/>
<dbReference type="Gene3D" id="3.40.50.1010">
    <property type="entry name" value="5'-nuclease"/>
    <property type="match status" value="1"/>
</dbReference>
<comment type="similarity">
    <text evidence="7 8">Belongs to the PINc/VapC protein family.</text>
</comment>
<evidence type="ECO:0000256" key="2">
    <source>
        <dbReference type="ARBA" id="ARBA00022649"/>
    </source>
</evidence>
<evidence type="ECO:0000256" key="8">
    <source>
        <dbReference type="HAMAP-Rule" id="MF_00265"/>
    </source>
</evidence>
<evidence type="ECO:0000313" key="10">
    <source>
        <dbReference type="EMBL" id="WFS23010.1"/>
    </source>
</evidence>
<evidence type="ECO:0000259" key="9">
    <source>
        <dbReference type="Pfam" id="PF01850"/>
    </source>
</evidence>
<evidence type="ECO:0000256" key="6">
    <source>
        <dbReference type="ARBA" id="ARBA00022842"/>
    </source>
</evidence>
<dbReference type="RefSeq" id="WP_142823885.1">
    <property type="nucleotide sequence ID" value="NZ_CP117267.1"/>
</dbReference>
<evidence type="ECO:0000256" key="7">
    <source>
        <dbReference type="ARBA" id="ARBA00038093"/>
    </source>
</evidence>
<reference evidence="10" key="2">
    <citation type="journal article" date="2023" name="MicrobiologyOpen">
        <title>Genomics of the tumorigenes clade of the family Rhizobiaceae and description of Rhizobium rhododendri sp. nov.</title>
        <authorList>
            <person name="Kuzmanovic N."/>
            <person name="diCenzo G.C."/>
            <person name="Bunk B."/>
            <person name="Sproeer C."/>
            <person name="Fruehling A."/>
            <person name="Neumann-Schaal M."/>
            <person name="Overmann J."/>
            <person name="Smalla K."/>
        </authorList>
    </citation>
    <scope>NUCLEOTIDE SEQUENCE</scope>
    <source>
        <strain evidence="10">Rho-6.2</strain>
    </source>
</reference>
<protein>
    <recommendedName>
        <fullName evidence="8">Ribonuclease VapC</fullName>
        <shortName evidence="8">RNase VapC</shortName>
        <ecNumber evidence="8">3.1.-.-</ecNumber>
    </recommendedName>
    <alternativeName>
        <fullName evidence="8">Toxin VapC</fullName>
    </alternativeName>
</protein>
<keyword evidence="3 8" id="KW-0540">Nuclease</keyword>
<evidence type="ECO:0000256" key="4">
    <source>
        <dbReference type="ARBA" id="ARBA00022723"/>
    </source>
</evidence>
<dbReference type="InterPro" id="IPR050556">
    <property type="entry name" value="Type_II_TA_system_RNase"/>
</dbReference>
<organism evidence="10 11">
    <name type="scientific">Rhizobium rhododendri</name>
    <dbReference type="NCBI Taxonomy" id="2506430"/>
    <lineage>
        <taxon>Bacteria</taxon>
        <taxon>Pseudomonadati</taxon>
        <taxon>Pseudomonadota</taxon>
        <taxon>Alphaproteobacteria</taxon>
        <taxon>Hyphomicrobiales</taxon>
        <taxon>Rhizobiaceae</taxon>
        <taxon>Rhizobium/Agrobacterium group</taxon>
        <taxon>Rhizobium</taxon>
    </lineage>
</organism>
<accession>A0ABY8IHC1</accession>
<dbReference type="InterPro" id="IPR022907">
    <property type="entry name" value="VapC_family"/>
</dbReference>
<dbReference type="EMBL" id="CP117267">
    <property type="protein sequence ID" value="WFS23010.1"/>
    <property type="molecule type" value="Genomic_DNA"/>
</dbReference>
<evidence type="ECO:0000313" key="11">
    <source>
        <dbReference type="Proteomes" id="UP000318939"/>
    </source>
</evidence>
<keyword evidence="5 8" id="KW-0378">Hydrolase</keyword>
<feature type="binding site" evidence="8">
    <location>
        <position position="5"/>
    </location>
    <ligand>
        <name>Mg(2+)</name>
        <dbReference type="ChEBI" id="CHEBI:18420"/>
    </ligand>
</feature>
<keyword evidence="11" id="KW-1185">Reference proteome</keyword>
<feature type="domain" description="PIN" evidence="9">
    <location>
        <begin position="2"/>
        <end position="125"/>
    </location>
</feature>
<dbReference type="HAMAP" id="MF_00265">
    <property type="entry name" value="VapC_Nob1"/>
    <property type="match status" value="1"/>
</dbReference>
<gene>
    <name evidence="8" type="primary">vapC</name>
    <name evidence="10" type="ORF">PR018_00300</name>
</gene>
<dbReference type="PANTHER" id="PTHR33653:SF1">
    <property type="entry name" value="RIBONUCLEASE VAPC2"/>
    <property type="match status" value="1"/>
</dbReference>
<dbReference type="Proteomes" id="UP000318939">
    <property type="component" value="Chromosome"/>
</dbReference>
<evidence type="ECO:0000256" key="5">
    <source>
        <dbReference type="ARBA" id="ARBA00022801"/>
    </source>
</evidence>
<name>A0ABY8IHC1_9HYPH</name>
<keyword evidence="2 8" id="KW-1277">Toxin-antitoxin system</keyword>
<dbReference type="InterPro" id="IPR029060">
    <property type="entry name" value="PIN-like_dom_sf"/>
</dbReference>
<keyword evidence="6 8" id="KW-0460">Magnesium</keyword>
<dbReference type="EC" id="3.1.-.-" evidence="8"/>
<dbReference type="SUPFAM" id="SSF88723">
    <property type="entry name" value="PIN domain-like"/>
    <property type="match status" value="1"/>
</dbReference>
<sequence>MIVLDTNVISELEGRTHSEGILAWLDDYAIERIFLTTITVGEVRYGIALLPEGKRRQQLASTFDRIEAAFSGRILDFSLGAAHLYATISAARKNAGRSIETKDAMIAAICLSHGATLATRNTKDFEGLDLVLINPFQGG</sequence>
<comment type="cofactor">
    <cofactor evidence="1 8">
        <name>Mg(2+)</name>
        <dbReference type="ChEBI" id="CHEBI:18420"/>
    </cofactor>
</comment>
<feature type="binding site" evidence="8">
    <location>
        <position position="103"/>
    </location>
    <ligand>
        <name>Mg(2+)</name>
        <dbReference type="ChEBI" id="CHEBI:18420"/>
    </ligand>
</feature>
<comment type="function">
    <text evidence="8">Toxic component of a toxin-antitoxin (TA) system. An RNase.</text>
</comment>
<evidence type="ECO:0000256" key="3">
    <source>
        <dbReference type="ARBA" id="ARBA00022722"/>
    </source>
</evidence>
<dbReference type="CDD" id="cd18731">
    <property type="entry name" value="PIN_NgFitB-like"/>
    <property type="match status" value="1"/>
</dbReference>